<accession>A0A6G1HB70</accession>
<organism evidence="1 2">
    <name type="scientific">Aulographum hederae CBS 113979</name>
    <dbReference type="NCBI Taxonomy" id="1176131"/>
    <lineage>
        <taxon>Eukaryota</taxon>
        <taxon>Fungi</taxon>
        <taxon>Dikarya</taxon>
        <taxon>Ascomycota</taxon>
        <taxon>Pezizomycotina</taxon>
        <taxon>Dothideomycetes</taxon>
        <taxon>Pleosporomycetidae</taxon>
        <taxon>Aulographales</taxon>
        <taxon>Aulographaceae</taxon>
    </lineage>
</organism>
<gene>
    <name evidence="1" type="ORF">K402DRAFT_226696</name>
</gene>
<sequence length="137" mass="15316">MCNYAEGETTLINPTECKSSRGSWGNSRMGKVHEWFGGRCGECRYLLVCSECSGQVTILLSSRASASFHFPPPSYQHHQLPPKQLKNNQKTYFNVHSTQSLIKLQRKKINQKCKKTAEIRPGIKPGLISPPRVATPG</sequence>
<dbReference type="AlphaFoldDB" id="A0A6G1HB70"/>
<protein>
    <submittedName>
        <fullName evidence="1">Uncharacterized protein</fullName>
    </submittedName>
</protein>
<keyword evidence="2" id="KW-1185">Reference proteome</keyword>
<proteinExistence type="predicted"/>
<evidence type="ECO:0000313" key="2">
    <source>
        <dbReference type="Proteomes" id="UP000800041"/>
    </source>
</evidence>
<evidence type="ECO:0000313" key="1">
    <source>
        <dbReference type="EMBL" id="KAF1990307.1"/>
    </source>
</evidence>
<dbReference type="Proteomes" id="UP000800041">
    <property type="component" value="Unassembled WGS sequence"/>
</dbReference>
<reference evidence="1" key="1">
    <citation type="journal article" date="2020" name="Stud. Mycol.">
        <title>101 Dothideomycetes genomes: a test case for predicting lifestyles and emergence of pathogens.</title>
        <authorList>
            <person name="Haridas S."/>
            <person name="Albert R."/>
            <person name="Binder M."/>
            <person name="Bloem J."/>
            <person name="Labutti K."/>
            <person name="Salamov A."/>
            <person name="Andreopoulos B."/>
            <person name="Baker S."/>
            <person name="Barry K."/>
            <person name="Bills G."/>
            <person name="Bluhm B."/>
            <person name="Cannon C."/>
            <person name="Castanera R."/>
            <person name="Culley D."/>
            <person name="Daum C."/>
            <person name="Ezra D."/>
            <person name="Gonzalez J."/>
            <person name="Henrissat B."/>
            <person name="Kuo A."/>
            <person name="Liang C."/>
            <person name="Lipzen A."/>
            <person name="Lutzoni F."/>
            <person name="Magnuson J."/>
            <person name="Mondo S."/>
            <person name="Nolan M."/>
            <person name="Ohm R."/>
            <person name="Pangilinan J."/>
            <person name="Park H.-J."/>
            <person name="Ramirez L."/>
            <person name="Alfaro M."/>
            <person name="Sun H."/>
            <person name="Tritt A."/>
            <person name="Yoshinaga Y."/>
            <person name="Zwiers L.-H."/>
            <person name="Turgeon B."/>
            <person name="Goodwin S."/>
            <person name="Spatafora J."/>
            <person name="Crous P."/>
            <person name="Grigoriev I."/>
        </authorList>
    </citation>
    <scope>NUCLEOTIDE SEQUENCE</scope>
    <source>
        <strain evidence="1">CBS 113979</strain>
    </source>
</reference>
<name>A0A6G1HB70_9PEZI</name>
<dbReference type="EMBL" id="ML977142">
    <property type="protein sequence ID" value="KAF1990307.1"/>
    <property type="molecule type" value="Genomic_DNA"/>
</dbReference>